<name>A0A9P1IRE2_9PELO</name>
<evidence type="ECO:0000313" key="2">
    <source>
        <dbReference type="Proteomes" id="UP001152747"/>
    </source>
</evidence>
<protein>
    <submittedName>
        <fullName evidence="1">Uncharacterized protein</fullName>
    </submittedName>
</protein>
<organism evidence="1 2">
    <name type="scientific">Caenorhabditis angaria</name>
    <dbReference type="NCBI Taxonomy" id="860376"/>
    <lineage>
        <taxon>Eukaryota</taxon>
        <taxon>Metazoa</taxon>
        <taxon>Ecdysozoa</taxon>
        <taxon>Nematoda</taxon>
        <taxon>Chromadorea</taxon>
        <taxon>Rhabditida</taxon>
        <taxon>Rhabditina</taxon>
        <taxon>Rhabditomorpha</taxon>
        <taxon>Rhabditoidea</taxon>
        <taxon>Rhabditidae</taxon>
        <taxon>Peloderinae</taxon>
        <taxon>Caenorhabditis</taxon>
    </lineage>
</organism>
<comment type="caution">
    <text evidence="1">The sequence shown here is derived from an EMBL/GenBank/DDBJ whole genome shotgun (WGS) entry which is preliminary data.</text>
</comment>
<gene>
    <name evidence="1" type="ORF">CAMP_LOCUS12281</name>
</gene>
<dbReference type="AlphaFoldDB" id="A0A9P1IRE2"/>
<dbReference type="EMBL" id="CANHGI010000004">
    <property type="protein sequence ID" value="CAI5449644.1"/>
    <property type="molecule type" value="Genomic_DNA"/>
</dbReference>
<evidence type="ECO:0000313" key="1">
    <source>
        <dbReference type="EMBL" id="CAI5449644.1"/>
    </source>
</evidence>
<keyword evidence="2" id="KW-1185">Reference proteome</keyword>
<accession>A0A9P1IRE2</accession>
<sequence>MKFLLLLFCTTVIGIKLPTKSLLAKIADVKLQKSIVPIINFIAKNSTTGLEEYAVNDNQHVIFSKSYEIETVELSETTFNLKFFNIIGTSERHVLTNQGNVVLEFNPDVLGYQIVSIDETNREQLLDKIHSHGLL</sequence>
<reference evidence="1" key="1">
    <citation type="submission" date="2022-11" db="EMBL/GenBank/DDBJ databases">
        <authorList>
            <person name="Kikuchi T."/>
        </authorList>
    </citation>
    <scope>NUCLEOTIDE SEQUENCE</scope>
    <source>
        <strain evidence="1">PS1010</strain>
    </source>
</reference>
<dbReference type="Proteomes" id="UP001152747">
    <property type="component" value="Unassembled WGS sequence"/>
</dbReference>
<proteinExistence type="predicted"/>